<dbReference type="EMBL" id="BMLW01000001">
    <property type="protein sequence ID" value="GGP07733.1"/>
    <property type="molecule type" value="Genomic_DNA"/>
</dbReference>
<evidence type="ECO:0000313" key="3">
    <source>
        <dbReference type="Proteomes" id="UP000641206"/>
    </source>
</evidence>
<feature type="transmembrane region" description="Helical" evidence="1">
    <location>
        <begin position="189"/>
        <end position="209"/>
    </location>
</feature>
<feature type="transmembrane region" description="Helical" evidence="1">
    <location>
        <begin position="229"/>
        <end position="247"/>
    </location>
</feature>
<proteinExistence type="predicted"/>
<name>A0ABQ2NPT9_9BACI</name>
<dbReference type="InterPro" id="IPR050303">
    <property type="entry name" value="GatZ_KbaZ_carbometab"/>
</dbReference>
<feature type="transmembrane region" description="Helical" evidence="1">
    <location>
        <begin position="254"/>
        <end position="275"/>
    </location>
</feature>
<gene>
    <name evidence="2" type="ORF">GCM10011346_04890</name>
</gene>
<evidence type="ECO:0000313" key="2">
    <source>
        <dbReference type="EMBL" id="GGP07733.1"/>
    </source>
</evidence>
<comment type="caution">
    <text evidence="2">The sequence shown here is derived from an EMBL/GenBank/DDBJ whole genome shotgun (WGS) entry which is preliminary data.</text>
</comment>
<dbReference type="PANTHER" id="PTHR32502">
    <property type="entry name" value="N-ACETYLGALACTOSAMINE PERMEASE II COMPONENT-RELATED"/>
    <property type="match status" value="1"/>
</dbReference>
<feature type="transmembrane region" description="Helical" evidence="1">
    <location>
        <begin position="144"/>
        <end position="168"/>
    </location>
</feature>
<accession>A0ABQ2NPT9</accession>
<sequence length="276" mass="31517">MSKLTEGIPKEELKLLRRIYWRSQSYALHFCYSRWCGNATPWIIWPYLNWLYPNPEDKPKKIKALKREQGLMNINPQMAPIMYSLFCRLEKEARDNSNFDTKSIDAIRAGLQGPLSGVGDAIWWVTWRLLATGLALPFSNQGSLIGPIIFFFGLNIPSYMFRYVVLYTSYKMGSEIITKAQESGIFDKLIRGASIVGLIMIGYMVASYVSVPLDLSFHILDEDYNILEMINDIVPGILSLGVLALMMKLLRKNVRIMTIIFGLMAICILFAFIGIF</sequence>
<keyword evidence="3" id="KW-1185">Reference proteome</keyword>
<dbReference type="Proteomes" id="UP000641206">
    <property type="component" value="Unassembled WGS sequence"/>
</dbReference>
<evidence type="ECO:0000256" key="1">
    <source>
        <dbReference type="SAM" id="Phobius"/>
    </source>
</evidence>
<keyword evidence="1" id="KW-1133">Transmembrane helix</keyword>
<dbReference type="PANTHER" id="PTHR32502:SF23">
    <property type="entry name" value="TRANSPORT PROTEIN, PTS SYSTEM"/>
    <property type="match status" value="1"/>
</dbReference>
<organism evidence="2 3">
    <name type="scientific">Oceanobacillus neutriphilus</name>
    <dbReference type="NCBI Taxonomy" id="531815"/>
    <lineage>
        <taxon>Bacteria</taxon>
        <taxon>Bacillati</taxon>
        <taxon>Bacillota</taxon>
        <taxon>Bacilli</taxon>
        <taxon>Bacillales</taxon>
        <taxon>Bacillaceae</taxon>
        <taxon>Oceanobacillus</taxon>
    </lineage>
</organism>
<dbReference type="InterPro" id="IPR004704">
    <property type="entry name" value="PTS_IID_man"/>
</dbReference>
<keyword evidence="1" id="KW-0812">Transmembrane</keyword>
<dbReference type="RefSeq" id="WP_188732886.1">
    <property type="nucleotide sequence ID" value="NZ_BMLW01000001.1"/>
</dbReference>
<dbReference type="PROSITE" id="PS51108">
    <property type="entry name" value="PTS_EIID"/>
    <property type="match status" value="1"/>
</dbReference>
<dbReference type="Pfam" id="PF03613">
    <property type="entry name" value="EIID-AGA"/>
    <property type="match status" value="1"/>
</dbReference>
<keyword evidence="1" id="KW-0472">Membrane</keyword>
<reference evidence="3" key="1">
    <citation type="journal article" date="2019" name="Int. J. Syst. Evol. Microbiol.">
        <title>The Global Catalogue of Microorganisms (GCM) 10K type strain sequencing project: providing services to taxonomists for standard genome sequencing and annotation.</title>
        <authorList>
            <consortium name="The Broad Institute Genomics Platform"/>
            <consortium name="The Broad Institute Genome Sequencing Center for Infectious Disease"/>
            <person name="Wu L."/>
            <person name="Ma J."/>
        </authorList>
    </citation>
    <scope>NUCLEOTIDE SEQUENCE [LARGE SCALE GENOMIC DNA]</scope>
    <source>
        <strain evidence="3">CGMCC 1.7693</strain>
    </source>
</reference>
<protein>
    <submittedName>
        <fullName evidence="2">PTS mannose transporter subunit IID</fullName>
    </submittedName>
</protein>